<evidence type="ECO:0008006" key="5">
    <source>
        <dbReference type="Google" id="ProtNLM"/>
    </source>
</evidence>
<dbReference type="PANTHER" id="PTHR47926">
    <property type="entry name" value="PENTATRICOPEPTIDE REPEAT-CONTAINING PROTEIN"/>
    <property type="match status" value="1"/>
</dbReference>
<dbReference type="AlphaFoldDB" id="A0A8K0E0E7"/>
<accession>A0A8K0E0E7</accession>
<dbReference type="EMBL" id="VOIH02000009">
    <property type="protein sequence ID" value="KAF3437115.1"/>
    <property type="molecule type" value="Genomic_DNA"/>
</dbReference>
<proteinExistence type="predicted"/>
<reference evidence="3" key="1">
    <citation type="submission" date="2020-03" db="EMBL/GenBank/DDBJ databases">
        <title>A high-quality chromosome-level genome assembly of a woody plant with both climbing and erect habits, Rhamnella rubrinervis.</title>
        <authorList>
            <person name="Lu Z."/>
            <person name="Yang Y."/>
            <person name="Zhu X."/>
            <person name="Sun Y."/>
        </authorList>
    </citation>
    <scope>NUCLEOTIDE SEQUENCE</scope>
    <source>
        <strain evidence="3">BYM</strain>
        <tissue evidence="3">Leaf</tissue>
    </source>
</reference>
<evidence type="ECO:0000256" key="2">
    <source>
        <dbReference type="PROSITE-ProRule" id="PRU00708"/>
    </source>
</evidence>
<protein>
    <recommendedName>
        <fullName evidence="5">Pentatricopeptide repeat-containing protein</fullName>
    </recommendedName>
</protein>
<dbReference type="InterPro" id="IPR011990">
    <property type="entry name" value="TPR-like_helical_dom_sf"/>
</dbReference>
<dbReference type="OrthoDB" id="9990610at2759"/>
<dbReference type="GO" id="GO:0009451">
    <property type="term" value="P:RNA modification"/>
    <property type="evidence" value="ECO:0007669"/>
    <property type="project" value="InterPro"/>
</dbReference>
<gene>
    <name evidence="3" type="ORF">FNV43_RR19868</name>
</gene>
<keyword evidence="1" id="KW-0677">Repeat</keyword>
<feature type="repeat" description="PPR" evidence="2">
    <location>
        <begin position="303"/>
        <end position="337"/>
    </location>
</feature>
<comment type="caution">
    <text evidence="3">The sequence shown here is derived from an EMBL/GenBank/DDBJ whole genome shotgun (WGS) entry which is preliminary data.</text>
</comment>
<dbReference type="Proteomes" id="UP000796880">
    <property type="component" value="Unassembled WGS sequence"/>
</dbReference>
<evidence type="ECO:0000256" key="1">
    <source>
        <dbReference type="ARBA" id="ARBA00022737"/>
    </source>
</evidence>
<dbReference type="Pfam" id="PF01535">
    <property type="entry name" value="PPR"/>
    <property type="match status" value="2"/>
</dbReference>
<name>A0A8K0E0E7_9ROSA</name>
<dbReference type="Gene3D" id="1.25.40.10">
    <property type="entry name" value="Tetratricopeptide repeat domain"/>
    <property type="match status" value="1"/>
</dbReference>
<evidence type="ECO:0000313" key="4">
    <source>
        <dbReference type="Proteomes" id="UP000796880"/>
    </source>
</evidence>
<dbReference type="PROSITE" id="PS51375">
    <property type="entry name" value="PPR"/>
    <property type="match status" value="1"/>
</dbReference>
<dbReference type="GO" id="GO:0003723">
    <property type="term" value="F:RNA binding"/>
    <property type="evidence" value="ECO:0007669"/>
    <property type="project" value="InterPro"/>
</dbReference>
<dbReference type="NCBIfam" id="TIGR00756">
    <property type="entry name" value="PPR"/>
    <property type="match status" value="1"/>
</dbReference>
<dbReference type="InterPro" id="IPR002885">
    <property type="entry name" value="PPR_rpt"/>
</dbReference>
<keyword evidence="4" id="KW-1185">Reference proteome</keyword>
<sequence length="367" mass="41798">MGVEIRVNLDKFQWLIGERMVGGCRGQFAIELPTFEEIPVVVLVLLIGGFVECPGLCKGCEPARRFGNLPILPPPTAPASPLIPPPTHKQTAAVARTPPLSSPFSCLHTLLAHSAELSKKNSQLRKLNKHDHHISRVGYRRLENGLFVSCCTWEEADKLISEIPENDTACWMKDIIYRFSALRIDMYEQAFNYLHGDGITIDELVVEAVLHCCRKCVFIPDCMEMGKLTHCLVVKIGIESDVELQNGLIGMYSVYGERLYAQNLFYAACWLHQSSWSFMIRTYLRYDLFENARVLFESMPKKGLTTRIDMISYYSKHDCFSKSLALFQEMLRSGIRPEKMSLYRIITDLTIRFAALDLCKCVHPYSI</sequence>
<dbReference type="InterPro" id="IPR046960">
    <property type="entry name" value="PPR_At4g14850-like_plant"/>
</dbReference>
<evidence type="ECO:0000313" key="3">
    <source>
        <dbReference type="EMBL" id="KAF3437115.1"/>
    </source>
</evidence>
<organism evidence="3 4">
    <name type="scientific">Rhamnella rubrinervis</name>
    <dbReference type="NCBI Taxonomy" id="2594499"/>
    <lineage>
        <taxon>Eukaryota</taxon>
        <taxon>Viridiplantae</taxon>
        <taxon>Streptophyta</taxon>
        <taxon>Embryophyta</taxon>
        <taxon>Tracheophyta</taxon>
        <taxon>Spermatophyta</taxon>
        <taxon>Magnoliopsida</taxon>
        <taxon>eudicotyledons</taxon>
        <taxon>Gunneridae</taxon>
        <taxon>Pentapetalae</taxon>
        <taxon>rosids</taxon>
        <taxon>fabids</taxon>
        <taxon>Rosales</taxon>
        <taxon>Rhamnaceae</taxon>
        <taxon>rhamnoid group</taxon>
        <taxon>Rhamneae</taxon>
        <taxon>Rhamnella</taxon>
    </lineage>
</organism>